<evidence type="ECO:0000313" key="1">
    <source>
        <dbReference type="EMBL" id="PWW82342.1"/>
    </source>
</evidence>
<dbReference type="AlphaFoldDB" id="A0A317T6M4"/>
<reference evidence="2" key="1">
    <citation type="submission" date="2017-10" db="EMBL/GenBank/DDBJ databases">
        <authorList>
            <person name="Gaisin V.A."/>
            <person name="Rysina M.S."/>
            <person name="Grouzdev D.S."/>
        </authorList>
    </citation>
    <scope>NUCLEOTIDE SEQUENCE [LARGE SCALE GENOMIC DNA]</scope>
    <source>
        <strain evidence="2">V1</strain>
    </source>
</reference>
<protein>
    <submittedName>
        <fullName evidence="1">Uncharacterized protein</fullName>
    </submittedName>
</protein>
<accession>A0A317T6M4</accession>
<name>A0A317T6M4_9CHLB</name>
<comment type="caution">
    <text evidence="1">The sequence shown here is derived from an EMBL/GenBank/DDBJ whole genome shotgun (WGS) entry which is preliminary data.</text>
</comment>
<organism evidence="1 2">
    <name type="scientific">Prosthecochloris marina</name>
    <dbReference type="NCBI Taxonomy" id="2017681"/>
    <lineage>
        <taxon>Bacteria</taxon>
        <taxon>Pseudomonadati</taxon>
        <taxon>Chlorobiota</taxon>
        <taxon>Chlorobiia</taxon>
        <taxon>Chlorobiales</taxon>
        <taxon>Chlorobiaceae</taxon>
        <taxon>Prosthecochloris</taxon>
    </lineage>
</organism>
<proteinExistence type="predicted"/>
<keyword evidence="2" id="KW-1185">Reference proteome</keyword>
<dbReference type="EMBL" id="PDNZ01000003">
    <property type="protein sequence ID" value="PWW82342.1"/>
    <property type="molecule type" value="Genomic_DNA"/>
</dbReference>
<sequence>MYRPKERIKKSGDVHNFEKACLSLPLLEPSETAINPCQSYNWTNSQYYPINDVNGKKCSTFC</sequence>
<dbReference type="Proteomes" id="UP000246278">
    <property type="component" value="Unassembled WGS sequence"/>
</dbReference>
<gene>
    <name evidence="1" type="ORF">CR164_04880</name>
</gene>
<evidence type="ECO:0000313" key="2">
    <source>
        <dbReference type="Proteomes" id="UP000246278"/>
    </source>
</evidence>